<evidence type="ECO:0000313" key="3">
    <source>
        <dbReference type="Proteomes" id="UP000011115"/>
    </source>
</evidence>
<organism evidence="2 3">
    <name type="scientific">Solanum tuberosum</name>
    <name type="common">Potato</name>
    <dbReference type="NCBI Taxonomy" id="4113"/>
    <lineage>
        <taxon>Eukaryota</taxon>
        <taxon>Viridiplantae</taxon>
        <taxon>Streptophyta</taxon>
        <taxon>Embryophyta</taxon>
        <taxon>Tracheophyta</taxon>
        <taxon>Spermatophyta</taxon>
        <taxon>Magnoliopsida</taxon>
        <taxon>eudicotyledons</taxon>
        <taxon>Gunneridae</taxon>
        <taxon>Pentapetalae</taxon>
        <taxon>asterids</taxon>
        <taxon>lamiids</taxon>
        <taxon>Solanales</taxon>
        <taxon>Solanaceae</taxon>
        <taxon>Solanoideae</taxon>
        <taxon>Solaneae</taxon>
        <taxon>Solanum</taxon>
    </lineage>
</organism>
<dbReference type="PaxDb" id="4113-PGSC0003DMT400097774"/>
<name>M1E1E0_SOLTU</name>
<dbReference type="InParanoid" id="M1E1E0"/>
<dbReference type="Gramene" id="PGSC0003DMT400097774">
    <property type="protein sequence ID" value="PGSC0003DMT400097774"/>
    <property type="gene ID" value="PGSC0003DMG400047345"/>
</dbReference>
<reference evidence="3" key="1">
    <citation type="journal article" date="2011" name="Nature">
        <title>Genome sequence and analysis of the tuber crop potato.</title>
        <authorList>
            <consortium name="The Potato Genome Sequencing Consortium"/>
        </authorList>
    </citation>
    <scope>NUCLEOTIDE SEQUENCE [LARGE SCALE GENOMIC DNA]</scope>
    <source>
        <strain evidence="3">cv. DM1-3 516 R44</strain>
    </source>
</reference>
<proteinExistence type="predicted"/>
<protein>
    <recommendedName>
        <fullName evidence="4">Polyprotein protein</fullName>
    </recommendedName>
</protein>
<dbReference type="AlphaFoldDB" id="M1E1E0"/>
<evidence type="ECO:0008006" key="4">
    <source>
        <dbReference type="Google" id="ProtNLM"/>
    </source>
</evidence>
<evidence type="ECO:0000313" key="2">
    <source>
        <dbReference type="EnsemblPlants" id="PGSC0003DMT400097774"/>
    </source>
</evidence>
<keyword evidence="3" id="KW-1185">Reference proteome</keyword>
<feature type="compositionally biased region" description="Polar residues" evidence="1">
    <location>
        <begin position="83"/>
        <end position="97"/>
    </location>
</feature>
<reference evidence="2" key="2">
    <citation type="submission" date="2015-06" db="UniProtKB">
        <authorList>
            <consortium name="EnsemblPlants"/>
        </authorList>
    </citation>
    <scope>IDENTIFICATION</scope>
    <source>
        <strain evidence="2">DM1-3 516 R44</strain>
    </source>
</reference>
<dbReference type="EnsemblPlants" id="PGSC0003DMT400097774">
    <property type="protein sequence ID" value="PGSC0003DMT400097774"/>
    <property type="gene ID" value="PGSC0003DMG400047345"/>
</dbReference>
<sequence>MSMIFGTVEFPNVPVEPDMPLATIGDDVRVEEAFSPEFEEETDEEMFEVVKEASYEGLTETEEAMVDAVVQASLADTPLANPSGPTTVNMTPSTDAQFHSDASGIDAPIDGETV</sequence>
<feature type="region of interest" description="Disordered" evidence="1">
    <location>
        <begin position="78"/>
        <end position="114"/>
    </location>
</feature>
<dbReference type="HOGENOM" id="CLU_029307_11_1_1"/>
<evidence type="ECO:0000256" key="1">
    <source>
        <dbReference type="SAM" id="MobiDB-lite"/>
    </source>
</evidence>
<dbReference type="Proteomes" id="UP000011115">
    <property type="component" value="Unassembled WGS sequence"/>
</dbReference>
<accession>M1E1E0</accession>